<organism evidence="2 3">
    <name type="scientific">Paraflavitalea soli</name>
    <dbReference type="NCBI Taxonomy" id="2315862"/>
    <lineage>
        <taxon>Bacteria</taxon>
        <taxon>Pseudomonadati</taxon>
        <taxon>Bacteroidota</taxon>
        <taxon>Chitinophagia</taxon>
        <taxon>Chitinophagales</taxon>
        <taxon>Chitinophagaceae</taxon>
        <taxon>Paraflavitalea</taxon>
    </lineage>
</organism>
<dbReference type="InterPro" id="IPR009325">
    <property type="entry name" value="DUF983"/>
</dbReference>
<evidence type="ECO:0000313" key="2">
    <source>
        <dbReference type="EMBL" id="AXY73164.1"/>
    </source>
</evidence>
<protein>
    <submittedName>
        <fullName evidence="2">DUF983 domain-containing protein</fullName>
    </submittedName>
</protein>
<reference evidence="2 3" key="1">
    <citation type="submission" date="2018-09" db="EMBL/GenBank/DDBJ databases">
        <title>Genome sequencing of strain 6GH32-13.</title>
        <authorList>
            <person name="Weon H.-Y."/>
            <person name="Heo J."/>
            <person name="Kwon S.-W."/>
        </authorList>
    </citation>
    <scope>NUCLEOTIDE SEQUENCE [LARGE SCALE GENOMIC DNA]</scope>
    <source>
        <strain evidence="2 3">5GH32-13</strain>
    </source>
</reference>
<keyword evidence="1" id="KW-0472">Membrane</keyword>
<name>A0A3B7MFQ5_9BACT</name>
<dbReference type="EMBL" id="CP032157">
    <property type="protein sequence ID" value="AXY73164.1"/>
    <property type="molecule type" value="Genomic_DNA"/>
</dbReference>
<feature type="transmembrane region" description="Helical" evidence="1">
    <location>
        <begin position="70"/>
        <end position="93"/>
    </location>
</feature>
<gene>
    <name evidence="2" type="ORF">D3H65_03880</name>
</gene>
<feature type="transmembrane region" description="Helical" evidence="1">
    <location>
        <begin position="100"/>
        <end position="118"/>
    </location>
</feature>
<dbReference type="Pfam" id="PF06170">
    <property type="entry name" value="DUF983"/>
    <property type="match status" value="1"/>
</dbReference>
<dbReference type="Proteomes" id="UP000263900">
    <property type="component" value="Chromosome"/>
</dbReference>
<proteinExistence type="predicted"/>
<evidence type="ECO:0000313" key="3">
    <source>
        <dbReference type="Proteomes" id="UP000263900"/>
    </source>
</evidence>
<dbReference type="OrthoDB" id="9790326at2"/>
<dbReference type="KEGG" id="pseg:D3H65_03880"/>
<keyword evidence="3" id="KW-1185">Reference proteome</keyword>
<evidence type="ECO:0000256" key="1">
    <source>
        <dbReference type="SAM" id="Phobius"/>
    </source>
</evidence>
<dbReference type="AlphaFoldDB" id="A0A3B7MFQ5"/>
<accession>A0A3B7MFQ5</accession>
<keyword evidence="1" id="KW-1133">Transmembrane helix</keyword>
<sequence length="156" mass="18068">MIMDMATASHQSTPSAFNILKCKCPRCRQGNMFVEANPYKLKSTMKMNERCPSCGQPFELEVGFYYGSSYVSYALSVALSVATLVAWWVFIGLSTQDNRFFYWMAINGVLLIGLQPVLMRLARALWLAFFVKYDKNWREHAPEQPERINKDQMNNW</sequence>
<keyword evidence="1" id="KW-0812">Transmembrane</keyword>